<evidence type="ECO:0000313" key="4">
    <source>
        <dbReference type="EMBL" id="EID51923.1"/>
    </source>
</evidence>
<gene>
    <name evidence="4" type="ORF">HMPREF1324_0969</name>
</gene>
<organism evidence="4 5">
    <name type="scientific">Rothia aeria F0474</name>
    <dbReference type="NCBI Taxonomy" id="1125724"/>
    <lineage>
        <taxon>Bacteria</taxon>
        <taxon>Bacillati</taxon>
        <taxon>Actinomycetota</taxon>
        <taxon>Actinomycetes</taxon>
        <taxon>Micrococcales</taxon>
        <taxon>Micrococcaceae</taxon>
        <taxon>Rothia</taxon>
    </lineage>
</organism>
<dbReference type="AlphaFoldDB" id="I0UVM0"/>
<evidence type="ECO:0000259" key="3">
    <source>
        <dbReference type="SMART" id="SM00894"/>
    </source>
</evidence>
<dbReference type="PROSITE" id="PS51257">
    <property type="entry name" value="PROKAR_LIPOPROTEIN"/>
    <property type="match status" value="1"/>
</dbReference>
<dbReference type="Proteomes" id="UP000004863">
    <property type="component" value="Unassembled WGS sequence"/>
</dbReference>
<name>I0UVM0_9MICC</name>
<keyword evidence="2" id="KW-0732">Signal</keyword>
<protein>
    <submittedName>
        <fullName evidence="4">Excalibur domain protein</fullName>
    </submittedName>
</protein>
<feature type="chain" id="PRO_5003634562" evidence="2">
    <location>
        <begin position="24"/>
        <end position="188"/>
    </location>
</feature>
<dbReference type="EMBL" id="AJJQ01000004">
    <property type="protein sequence ID" value="EID51923.1"/>
    <property type="molecule type" value="Genomic_DNA"/>
</dbReference>
<reference evidence="4" key="1">
    <citation type="submission" date="2012-03" db="EMBL/GenBank/DDBJ databases">
        <authorList>
            <person name="Durkin A.S."/>
            <person name="McCorrison J."/>
            <person name="Torralba M."/>
            <person name="Gillis M."/>
            <person name="Methe B."/>
            <person name="Sutton G."/>
            <person name="Nelson K.E."/>
        </authorList>
    </citation>
    <scope>NUCLEOTIDE SEQUENCE [LARGE SCALE GENOMIC DNA]</scope>
    <source>
        <strain evidence="4">F0474</strain>
    </source>
</reference>
<feature type="domain" description="Excalibur calcium-binding" evidence="3">
    <location>
        <begin position="142"/>
        <end position="178"/>
    </location>
</feature>
<feature type="signal peptide" evidence="2">
    <location>
        <begin position="1"/>
        <end position="23"/>
    </location>
</feature>
<sequence>MKNQVIAVALLGTVFLAGCSSNAGNIRKEQTPSSVSASSSARSTSASPSPTESPSLSPSEAPSPTASPTPEPTKTPEAVTVTPVAEPTPEVPAPEPEQKPVPAEETQPATEAPAPARQTSVQQEPVQQKPVVVETPANTGVYYKNCDEVRAAGAAPIHKGQPGYAAHLDRDGDGVACEPYKGKGNKRK</sequence>
<feature type="region of interest" description="Disordered" evidence="1">
    <location>
        <begin position="155"/>
        <end position="188"/>
    </location>
</feature>
<feature type="compositionally biased region" description="Low complexity" evidence="1">
    <location>
        <begin position="75"/>
        <end position="88"/>
    </location>
</feature>
<evidence type="ECO:0000256" key="2">
    <source>
        <dbReference type="SAM" id="SignalP"/>
    </source>
</evidence>
<dbReference type="Pfam" id="PF05901">
    <property type="entry name" value="Excalibur"/>
    <property type="match status" value="1"/>
</dbReference>
<comment type="caution">
    <text evidence="4">The sequence shown here is derived from an EMBL/GenBank/DDBJ whole genome shotgun (WGS) entry which is preliminary data.</text>
</comment>
<feature type="region of interest" description="Disordered" evidence="1">
    <location>
        <begin position="23"/>
        <end position="135"/>
    </location>
</feature>
<dbReference type="OrthoDB" id="4337778at2"/>
<dbReference type="PATRIC" id="fig|1125724.3.peg.370"/>
<evidence type="ECO:0000313" key="5">
    <source>
        <dbReference type="Proteomes" id="UP000004863"/>
    </source>
</evidence>
<evidence type="ECO:0000256" key="1">
    <source>
        <dbReference type="SAM" id="MobiDB-lite"/>
    </source>
</evidence>
<proteinExistence type="predicted"/>
<feature type="compositionally biased region" description="Low complexity" evidence="1">
    <location>
        <begin position="31"/>
        <end position="64"/>
    </location>
</feature>
<dbReference type="SMART" id="SM00894">
    <property type="entry name" value="Excalibur"/>
    <property type="match status" value="1"/>
</dbReference>
<keyword evidence="5" id="KW-1185">Reference proteome</keyword>
<feature type="compositionally biased region" description="Low complexity" evidence="1">
    <location>
        <begin position="100"/>
        <end position="134"/>
    </location>
</feature>
<accession>I0UVM0</accession>
<dbReference type="InterPro" id="IPR008613">
    <property type="entry name" value="Excalibur_Ca-bd_domain"/>
</dbReference>
<dbReference type="RefSeq" id="WP_006887130.1">
    <property type="nucleotide sequence ID" value="NZ_AJJQ01000004.1"/>
</dbReference>